<accession>F4XTA2</accession>
<dbReference type="Proteomes" id="UP000003959">
    <property type="component" value="Unassembled WGS sequence"/>
</dbReference>
<organism evidence="1 2">
    <name type="scientific">Moorena producens 3L</name>
    <dbReference type="NCBI Taxonomy" id="489825"/>
    <lineage>
        <taxon>Bacteria</taxon>
        <taxon>Bacillati</taxon>
        <taxon>Cyanobacteriota</taxon>
        <taxon>Cyanophyceae</taxon>
        <taxon>Coleofasciculales</taxon>
        <taxon>Coleofasciculaceae</taxon>
        <taxon>Moorena</taxon>
    </lineage>
</organism>
<proteinExistence type="predicted"/>
<evidence type="ECO:0000313" key="1">
    <source>
        <dbReference type="EMBL" id="EGJ32277.1"/>
    </source>
</evidence>
<dbReference type="EMBL" id="GL890927">
    <property type="protein sequence ID" value="EGJ32277.1"/>
    <property type="molecule type" value="Genomic_DNA"/>
</dbReference>
<gene>
    <name evidence="1" type="ORF">LYNGBM3L_26830</name>
</gene>
<sequence length="43" mass="4560">MCKLSANALQMVLLEVLSANALQMVLLEVLSAKDEGQKLTADG</sequence>
<protein>
    <submittedName>
        <fullName evidence="1">Uncharacterized protein</fullName>
    </submittedName>
</protein>
<dbReference type="AlphaFoldDB" id="F4XTA2"/>
<evidence type="ECO:0000313" key="2">
    <source>
        <dbReference type="Proteomes" id="UP000003959"/>
    </source>
</evidence>
<reference evidence="2" key="1">
    <citation type="journal article" date="2011" name="Proc. Natl. Acad. Sci. U.S.A.">
        <title>Genomic insights into the physiology and ecology of the marine filamentous cyanobacterium Lyngbya majuscula.</title>
        <authorList>
            <person name="Jones A.C."/>
            <person name="Monroe E.A."/>
            <person name="Podell S."/>
            <person name="Hess W.R."/>
            <person name="Klages S."/>
            <person name="Esquenazi E."/>
            <person name="Niessen S."/>
            <person name="Hoover H."/>
            <person name="Rothmann M."/>
            <person name="Lasken R.S."/>
            <person name="Yates J.R.III."/>
            <person name="Reinhardt R."/>
            <person name="Kube M."/>
            <person name="Burkart M.D."/>
            <person name="Allen E.E."/>
            <person name="Dorrestein P.C."/>
            <person name="Gerwick W.H."/>
            <person name="Gerwick L."/>
        </authorList>
    </citation>
    <scope>NUCLEOTIDE SEQUENCE [LARGE SCALE GENOMIC DNA]</scope>
    <source>
        <strain evidence="2">3L</strain>
    </source>
</reference>
<dbReference type="HOGENOM" id="CLU_3236156_0_0_3"/>
<name>F4XTA2_9CYAN</name>
<keyword evidence="2" id="KW-1185">Reference proteome</keyword>